<name>A0A1E3SA94_MYCIE</name>
<evidence type="ECO:0000313" key="2">
    <source>
        <dbReference type="Proteomes" id="UP000192739"/>
    </source>
</evidence>
<dbReference type="EMBL" id="MVHT01000074">
    <property type="protein sequence ID" value="ORA97515.1"/>
    <property type="molecule type" value="Genomic_DNA"/>
</dbReference>
<proteinExistence type="predicted"/>
<gene>
    <name evidence="1" type="ORF">BST27_22315</name>
</gene>
<dbReference type="AlphaFoldDB" id="A0A1E3SA94"/>
<evidence type="ECO:0000313" key="1">
    <source>
        <dbReference type="EMBL" id="ORA97515.1"/>
    </source>
</evidence>
<accession>A0A1E3SA94</accession>
<comment type="caution">
    <text evidence="1">The sequence shown here is derived from an EMBL/GenBank/DDBJ whole genome shotgun (WGS) entry which is preliminary data.</text>
</comment>
<reference evidence="1 2" key="1">
    <citation type="submission" date="2017-02" db="EMBL/GenBank/DDBJ databases">
        <title>The new phylogeny of genus Mycobacterium.</title>
        <authorList>
            <person name="Tortoli E."/>
            <person name="Trovato A."/>
            <person name="Cirillo D.M."/>
        </authorList>
    </citation>
    <scope>NUCLEOTIDE SEQUENCE [LARGE SCALE GENOMIC DNA]</scope>
    <source>
        <strain evidence="1 2">DSM 44049</strain>
    </source>
</reference>
<protein>
    <submittedName>
        <fullName evidence="1">Uncharacterized protein</fullName>
    </submittedName>
</protein>
<dbReference type="Proteomes" id="UP000192739">
    <property type="component" value="Unassembled WGS sequence"/>
</dbReference>
<keyword evidence="2" id="KW-1185">Reference proteome</keyword>
<organism evidence="1 2">
    <name type="scientific">Mycobacterium intermedium</name>
    <dbReference type="NCBI Taxonomy" id="28445"/>
    <lineage>
        <taxon>Bacteria</taxon>
        <taxon>Bacillati</taxon>
        <taxon>Actinomycetota</taxon>
        <taxon>Actinomycetes</taxon>
        <taxon>Mycobacteriales</taxon>
        <taxon>Mycobacteriaceae</taxon>
        <taxon>Mycobacterium</taxon>
        <taxon>Mycobacterium simiae complex</taxon>
    </lineage>
</organism>
<sequence length="167" mass="17724">MIVLAVAVKVGARLVLNQPSHHGSHSNGFDYAIGTCLNLSKTGIVVTPNEVKVEPCSSPTALSKVAKKYTGTKNCPNANYGTLEGGGSGLCLEDNLTVDSCYTQDLVSHMFKATECKPSVLSSEPTFRVALRKDGVADPSLCSEEQQAVDFPEPPLTYCMDVLVASE</sequence>